<dbReference type="OrthoDB" id="10250354at2759"/>
<feature type="transmembrane region" description="Helical" evidence="5">
    <location>
        <begin position="436"/>
        <end position="456"/>
    </location>
</feature>
<keyword evidence="5" id="KW-0812">Transmembrane</keyword>
<dbReference type="InterPro" id="IPR052243">
    <property type="entry name" value="Mito_inner_membrane_organizer"/>
</dbReference>
<protein>
    <recommendedName>
        <fullName evidence="6">J domain-containing protein</fullName>
    </recommendedName>
</protein>
<dbReference type="InterPro" id="IPR018253">
    <property type="entry name" value="DnaJ_domain_CS"/>
</dbReference>
<evidence type="ECO:0000256" key="5">
    <source>
        <dbReference type="SAM" id="Phobius"/>
    </source>
</evidence>
<dbReference type="PANTHER" id="PTHR44157:SF1">
    <property type="entry name" value="DNAJ HOMOLOG SUBFAMILY C MEMBER 11"/>
    <property type="match status" value="1"/>
</dbReference>
<comment type="subcellular location">
    <subcellularLocation>
        <location evidence="1">Membrane</location>
    </subcellularLocation>
</comment>
<dbReference type="PRINTS" id="PR00625">
    <property type="entry name" value="JDOMAIN"/>
</dbReference>
<evidence type="ECO:0000256" key="2">
    <source>
        <dbReference type="ARBA" id="ARBA00023136"/>
    </source>
</evidence>
<dbReference type="EMBL" id="KI894033">
    <property type="protein sequence ID" value="OBR83492.1"/>
    <property type="molecule type" value="Genomic_DNA"/>
</dbReference>
<dbReference type="VEuPathDB" id="FungiDB:I303_05771"/>
<feature type="compositionally biased region" description="Polar residues" evidence="4">
    <location>
        <begin position="1"/>
        <end position="11"/>
    </location>
</feature>
<dbReference type="InterPro" id="IPR055225">
    <property type="entry name" value="DNAJC11-like_beta-barrel"/>
</dbReference>
<keyword evidence="5" id="KW-1133">Transmembrane helix</keyword>
<dbReference type="InterPro" id="IPR024586">
    <property type="entry name" value="DnaJ-like_C11_C"/>
</dbReference>
<evidence type="ECO:0000259" key="6">
    <source>
        <dbReference type="PROSITE" id="PS50076"/>
    </source>
</evidence>
<dbReference type="GO" id="GO:0005739">
    <property type="term" value="C:mitochondrion"/>
    <property type="evidence" value="ECO:0007669"/>
    <property type="project" value="GOC"/>
</dbReference>
<dbReference type="PANTHER" id="PTHR44157">
    <property type="entry name" value="DNAJ HOMOLOG SUBFAMILY C MEMBER 11"/>
    <property type="match status" value="1"/>
</dbReference>
<evidence type="ECO:0000256" key="3">
    <source>
        <dbReference type="ARBA" id="ARBA00023186"/>
    </source>
</evidence>
<dbReference type="GO" id="GO:0016020">
    <property type="term" value="C:membrane"/>
    <property type="evidence" value="ECO:0007669"/>
    <property type="project" value="UniProtKB-SubCell"/>
</dbReference>
<dbReference type="GO" id="GO:0042407">
    <property type="term" value="P:cristae formation"/>
    <property type="evidence" value="ECO:0007669"/>
    <property type="project" value="TreeGrafter"/>
</dbReference>
<dbReference type="FunFam" id="1.10.287.110:FF:000143">
    <property type="entry name" value="Unplaced genomic scaffold supercont2.13, whole genome shotgun sequence"/>
    <property type="match status" value="1"/>
</dbReference>
<keyword evidence="2 5" id="KW-0472">Membrane</keyword>
<feature type="transmembrane region" description="Helical" evidence="5">
    <location>
        <begin position="512"/>
        <end position="535"/>
    </location>
</feature>
<evidence type="ECO:0000256" key="1">
    <source>
        <dbReference type="ARBA" id="ARBA00004370"/>
    </source>
</evidence>
<dbReference type="CDD" id="cd06257">
    <property type="entry name" value="DnaJ"/>
    <property type="match status" value="1"/>
</dbReference>
<dbReference type="Pfam" id="PF11875">
    <property type="entry name" value="DnaJ-like_C11_C"/>
    <property type="match status" value="1"/>
</dbReference>
<dbReference type="InterPro" id="IPR036869">
    <property type="entry name" value="J_dom_sf"/>
</dbReference>
<dbReference type="PROSITE" id="PS50076">
    <property type="entry name" value="DNAJ_2"/>
    <property type="match status" value="1"/>
</dbReference>
<evidence type="ECO:0000256" key="4">
    <source>
        <dbReference type="SAM" id="MobiDB-lite"/>
    </source>
</evidence>
<accession>A0A1A6A0A2</accession>
<dbReference type="Gene3D" id="1.10.287.110">
    <property type="entry name" value="DnaJ domain"/>
    <property type="match status" value="1"/>
</dbReference>
<organism evidence="7">
    <name type="scientific">Kwoniella dejecticola CBS 10117</name>
    <dbReference type="NCBI Taxonomy" id="1296121"/>
    <lineage>
        <taxon>Eukaryota</taxon>
        <taxon>Fungi</taxon>
        <taxon>Dikarya</taxon>
        <taxon>Basidiomycota</taxon>
        <taxon>Agaricomycotina</taxon>
        <taxon>Tremellomycetes</taxon>
        <taxon>Tremellales</taxon>
        <taxon>Cryptococcaceae</taxon>
        <taxon>Kwoniella</taxon>
    </lineage>
</organism>
<name>A0A1A6A0A2_9TREE</name>
<dbReference type="Pfam" id="PF22774">
    <property type="entry name" value="DNAJC11_beta-barrel"/>
    <property type="match status" value="1"/>
</dbReference>
<evidence type="ECO:0000313" key="7">
    <source>
        <dbReference type="EMBL" id="OBR83492.1"/>
    </source>
</evidence>
<feature type="region of interest" description="Disordered" evidence="4">
    <location>
        <begin position="1"/>
        <end position="34"/>
    </location>
</feature>
<dbReference type="Pfam" id="PF00226">
    <property type="entry name" value="DnaJ"/>
    <property type="match status" value="1"/>
</dbReference>
<feature type="domain" description="J" evidence="6">
    <location>
        <begin position="45"/>
        <end position="113"/>
    </location>
</feature>
<sequence>MDDPGPSSNYYRSFAATADGPIHPPSPPHSPLLSSTVPDHVHHTDLYALLNLSKDASESQIRERYRSLATTFHPDRQRNDHDRYIAHSRFTEIQRAYEVLIDENKRMIYDLFGEEGLKTSWELGPKNKSKDELRSYFINKEYERRSMEAEALVKTKSDIELVLDARAVFLPKSFFKDPNVIPHDPISRIRRIRPGRSVMKHSFETPITAFGFKNVQCMIEGQSLSRNGKGGSNVLGTIKYQFSPKLWMEFSTSALQPRVGRFKGTWTVDEDQYITWNLVQQTLGNPPQVGVTYGRRLYADSTGFISYESGSYAIGPWGSESPISIPSSLSVGVTTTRRDGAGWTVQTTAGLGASRLAADWSTKIPGGLRLKFGAEVGLGSSPTLFINADGKLTENVRGGVLLQCEVGGGVIMKFKFNRLGQRLSIPVLLSERLSPTVIFCSTVIPAVTYLGAYRYVILPRKKRRLKERITELREENKEFIVQKKAEALDAVHLMEREVEKRAKMERDRNGKFPLSCSIVVAFAKYLLILSGLIIVSAQYGVSSSFTPRGIKGSEKDEEEIVDVTVPVQALVQDGKLYIPGGKGKFNIIGFWDPCIGENKSLRVRYLFRGKLHEVTVDDTASLRAPIKAHALDDA</sequence>
<proteinExistence type="predicted"/>
<dbReference type="SUPFAM" id="SSF46565">
    <property type="entry name" value="Chaperone J-domain"/>
    <property type="match status" value="1"/>
</dbReference>
<dbReference type="InterPro" id="IPR001623">
    <property type="entry name" value="DnaJ_domain"/>
</dbReference>
<dbReference type="STRING" id="1296121.A0A1A6A0A2"/>
<dbReference type="AlphaFoldDB" id="A0A1A6A0A2"/>
<keyword evidence="3" id="KW-0143">Chaperone</keyword>
<dbReference type="PROSITE" id="PS00636">
    <property type="entry name" value="DNAJ_1"/>
    <property type="match status" value="1"/>
</dbReference>
<reference evidence="7" key="1">
    <citation type="submission" date="2013-07" db="EMBL/GenBank/DDBJ databases">
        <title>The Genome Sequence of Cryptococcus dejecticola CBS10117.</title>
        <authorList>
            <consortium name="The Broad Institute Genome Sequencing Platform"/>
            <person name="Cuomo C."/>
            <person name="Litvintseva A."/>
            <person name="Chen Y."/>
            <person name="Heitman J."/>
            <person name="Sun S."/>
            <person name="Springer D."/>
            <person name="Dromer F."/>
            <person name="Young S.K."/>
            <person name="Zeng Q."/>
            <person name="Gargeya S."/>
            <person name="Fitzgerald M."/>
            <person name="Abouelleil A."/>
            <person name="Alvarado L."/>
            <person name="Berlin A.M."/>
            <person name="Chapman S.B."/>
            <person name="Dewar J."/>
            <person name="Goldberg J."/>
            <person name="Griggs A."/>
            <person name="Gujja S."/>
            <person name="Hansen M."/>
            <person name="Howarth C."/>
            <person name="Imamovic A."/>
            <person name="Larimer J."/>
            <person name="McCowan C."/>
            <person name="Murphy C."/>
            <person name="Pearson M."/>
            <person name="Priest M."/>
            <person name="Roberts A."/>
            <person name="Saif S."/>
            <person name="Shea T."/>
            <person name="Sykes S."/>
            <person name="Wortman J."/>
            <person name="Nusbaum C."/>
            <person name="Birren B."/>
        </authorList>
    </citation>
    <scope>NUCLEOTIDE SEQUENCE [LARGE SCALE GENOMIC DNA]</scope>
    <source>
        <strain evidence="7">CBS 10117</strain>
    </source>
</reference>
<gene>
    <name evidence="7" type="ORF">I303_05771</name>
</gene>
<dbReference type="SMART" id="SM00271">
    <property type="entry name" value="DnaJ"/>
    <property type="match status" value="1"/>
</dbReference>